<dbReference type="PANTHER" id="PTHR43639:SF1">
    <property type="entry name" value="SHORT-CHAIN DEHYDROGENASE_REDUCTASE FAMILY PROTEIN"/>
    <property type="match status" value="1"/>
</dbReference>
<dbReference type="OrthoDB" id="9786360at2"/>
<name>A0A1M5C9C3_9RHOB</name>
<dbReference type="SUPFAM" id="SSF51735">
    <property type="entry name" value="NAD(P)-binding Rossmann-fold domains"/>
    <property type="match status" value="1"/>
</dbReference>
<dbReference type="AlphaFoldDB" id="A0A1M5C9C3"/>
<evidence type="ECO:0000313" key="3">
    <source>
        <dbReference type="EMBL" id="SHF51207.1"/>
    </source>
</evidence>
<organism evidence="3 4">
    <name type="scientific">Litoreibacter ascidiaceicola</name>
    <dbReference type="NCBI Taxonomy" id="1486859"/>
    <lineage>
        <taxon>Bacteria</taxon>
        <taxon>Pseudomonadati</taxon>
        <taxon>Pseudomonadota</taxon>
        <taxon>Alphaproteobacteria</taxon>
        <taxon>Rhodobacterales</taxon>
        <taxon>Roseobacteraceae</taxon>
        <taxon>Litoreibacter</taxon>
    </lineage>
</organism>
<keyword evidence="2" id="KW-0560">Oxidoreductase</keyword>
<evidence type="ECO:0000313" key="4">
    <source>
        <dbReference type="Proteomes" id="UP000184144"/>
    </source>
</evidence>
<dbReference type="PANTHER" id="PTHR43639">
    <property type="entry name" value="OXIDOREDUCTASE, SHORT-CHAIN DEHYDROGENASE/REDUCTASE FAMILY (AFU_ORTHOLOGUE AFUA_5G02870)"/>
    <property type="match status" value="1"/>
</dbReference>
<dbReference type="STRING" id="1486859.SAMN05444273_1075"/>
<dbReference type="InterPro" id="IPR036291">
    <property type="entry name" value="NAD(P)-bd_dom_sf"/>
</dbReference>
<dbReference type="Gene3D" id="3.40.50.720">
    <property type="entry name" value="NAD(P)-binding Rossmann-like Domain"/>
    <property type="match status" value="1"/>
</dbReference>
<comment type="similarity">
    <text evidence="1">Belongs to the short-chain dehydrogenases/reductases (SDR) family.</text>
</comment>
<keyword evidence="4" id="KW-1185">Reference proteome</keyword>
<gene>
    <name evidence="3" type="ORF">SAMN05444273_1075</name>
</gene>
<proteinExistence type="inferred from homology"/>
<accession>A0A1M5C9C3</accession>
<dbReference type="RefSeq" id="WP_073144979.1">
    <property type="nucleotide sequence ID" value="NZ_FQUV01000007.1"/>
</dbReference>
<sequence>MTNGRALVTGASDRLGRAMALKLADMGFDVAVHYASSSEAAAETVALIEAKGRKAVALQADLLDMDAAEELVPAAAKAVGQPLTVLINNASIFEYDTLHSATREGWDRHMGSNFQAPFLLTQAFANQAPQVGEDQNGERIAQAVIINMIDQRVEKLTPEFMTYTLAKMGLWALTQTSAQALAPAIRVNAIGPGPTLQGARQSDDHFARQRAATILERGSNTDDITSAVEYIVRSPALTGQLLCIDGGQHLGWRTPDVLGVE</sequence>
<dbReference type="EMBL" id="FQUV01000007">
    <property type="protein sequence ID" value="SHF51207.1"/>
    <property type="molecule type" value="Genomic_DNA"/>
</dbReference>
<dbReference type="InterPro" id="IPR002347">
    <property type="entry name" value="SDR_fam"/>
</dbReference>
<evidence type="ECO:0000256" key="1">
    <source>
        <dbReference type="ARBA" id="ARBA00006484"/>
    </source>
</evidence>
<evidence type="ECO:0000256" key="2">
    <source>
        <dbReference type="ARBA" id="ARBA00023002"/>
    </source>
</evidence>
<dbReference type="Proteomes" id="UP000184144">
    <property type="component" value="Unassembled WGS sequence"/>
</dbReference>
<dbReference type="GO" id="GO:0016491">
    <property type="term" value="F:oxidoreductase activity"/>
    <property type="evidence" value="ECO:0007669"/>
    <property type="project" value="UniProtKB-KW"/>
</dbReference>
<protein>
    <submittedName>
        <fullName evidence="3">NAD(P)-dependent dehydrogenase, short-chain alcohol dehydrogenase family</fullName>
    </submittedName>
</protein>
<dbReference type="Pfam" id="PF00106">
    <property type="entry name" value="adh_short"/>
    <property type="match status" value="1"/>
</dbReference>
<dbReference type="PRINTS" id="PR00081">
    <property type="entry name" value="GDHRDH"/>
</dbReference>
<reference evidence="4" key="1">
    <citation type="submission" date="2016-11" db="EMBL/GenBank/DDBJ databases">
        <authorList>
            <person name="Varghese N."/>
            <person name="Submissions S."/>
        </authorList>
    </citation>
    <scope>NUCLEOTIDE SEQUENCE [LARGE SCALE GENOMIC DNA]</scope>
    <source>
        <strain evidence="4">DSM 100566</strain>
    </source>
</reference>
<dbReference type="NCBIfam" id="NF006597">
    <property type="entry name" value="PRK09134.1"/>
    <property type="match status" value="1"/>
</dbReference>